<reference evidence="12 13" key="1">
    <citation type="journal article" date="2007" name="Proc. Natl. Acad. Sci. U.S.A.">
        <title>Dandruff-associated Malassezia genomes reveal convergent and divergent virulence traits shared with plant and human fungal pathogens.</title>
        <authorList>
            <person name="Xu J."/>
            <person name="Saunders C.W."/>
            <person name="Hu P."/>
            <person name="Grant R.A."/>
            <person name="Boekhout T."/>
            <person name="Kuramae E.E."/>
            <person name="Kronstad J.W."/>
            <person name="Deangelis Y.M."/>
            <person name="Reeder N.L."/>
            <person name="Johnstone K.R."/>
            <person name="Leland M."/>
            <person name="Fieno A.M."/>
            <person name="Begley W.M."/>
            <person name="Sun Y."/>
            <person name="Lacey M.P."/>
            <person name="Chaudhary T."/>
            <person name="Keough T."/>
            <person name="Chu L."/>
            <person name="Sears R."/>
            <person name="Yuan B."/>
            <person name="Dawson T.L.Jr."/>
        </authorList>
    </citation>
    <scope>NUCLEOTIDE SEQUENCE [LARGE SCALE GENOMIC DNA]</scope>
    <source>
        <strain evidence="13">ATCC MYA-4612 / CBS 7966</strain>
    </source>
</reference>
<feature type="transmembrane region" description="Helical" evidence="11">
    <location>
        <begin position="153"/>
        <end position="171"/>
    </location>
</feature>
<evidence type="ECO:0000256" key="9">
    <source>
        <dbReference type="ARBA" id="ARBA00023136"/>
    </source>
</evidence>
<dbReference type="EC" id="2.4.1.-" evidence="11"/>
<evidence type="ECO:0000313" key="13">
    <source>
        <dbReference type="Proteomes" id="UP000008837"/>
    </source>
</evidence>
<feature type="transmembrane region" description="Helical" evidence="11">
    <location>
        <begin position="276"/>
        <end position="294"/>
    </location>
</feature>
<evidence type="ECO:0000256" key="8">
    <source>
        <dbReference type="ARBA" id="ARBA00022989"/>
    </source>
</evidence>
<proteinExistence type="inferred from homology"/>
<dbReference type="AlphaFoldDB" id="A8PTB3"/>
<protein>
    <recommendedName>
        <fullName evidence="11">Alpha-1,3-glucosyltransferase</fullName>
        <ecNumber evidence="11">2.4.1.-</ecNumber>
    </recommendedName>
</protein>
<dbReference type="GO" id="GO:0042283">
    <property type="term" value="F:dolichyl pyrophosphate Glc1Man9GlcNAc2 alpha-1,3-glucosyltransferase activity"/>
    <property type="evidence" value="ECO:0007669"/>
    <property type="project" value="UniProtKB-EC"/>
</dbReference>
<evidence type="ECO:0000256" key="6">
    <source>
        <dbReference type="ARBA" id="ARBA00022692"/>
    </source>
</evidence>
<sequence>MTSWRSLEVPGAVAVALSTAMKVLLWPAYHSTDMEVHRNWLAVTYSLPLREWYIDATSPWTLDYPPFFAYLSWILAQPAAWIDARIVDVKLGLNYDAWSCVAYMRSTVLLTESVLAYALYLLSQCTLGEETQQILLLSVFLHPGLLMVDHIHFQYNGFLFGILFLSLWAARTQRPLVCALLFSSLLQFKHIFMYMAPAYFVYLLRVYMLPSLPDNVSAMSAALDRTIKLGFVTLTPFFASIVPFVWDAMHEMSSPSQVLYAMYSRLFPFHRGLMHAYWAPNVWALYAAVDRVLLRIHGKELASTSRGMVGDTVLGILPNISPTTCFVLALTFSLVYVVPLWRRPTYSTLVSCVTLCAMTSFAIGWHVHEKAILMAALPFSLIAHRKYSDWRTFQLLSAVAIVSLFPLLHTHKETPIKLMYAALWYILVCQTMMRRVLRPMPSNMGIFLHALETAYLYGLSILALVTQIVWPISANLAPESRLWQMEFLPLMLTSVYCAAGFVYCWARLSVTYLSELPTM</sequence>
<dbReference type="OMA" id="YHSTDFD"/>
<keyword evidence="4 11" id="KW-0328">Glycosyltransferase</keyword>
<accession>A8PTB3</accession>
<feature type="transmembrane region" description="Helical" evidence="11">
    <location>
        <begin position="487"/>
        <end position="506"/>
    </location>
</feature>
<dbReference type="UniPathway" id="UPA00378"/>
<keyword evidence="5 11" id="KW-0808">Transferase</keyword>
<dbReference type="GeneID" id="5856928"/>
<dbReference type="EMBL" id="AAYY01000001">
    <property type="protein sequence ID" value="EDP45408.1"/>
    <property type="molecule type" value="Genomic_DNA"/>
</dbReference>
<dbReference type="Pfam" id="PF03155">
    <property type="entry name" value="Alg6_Alg8"/>
    <property type="match status" value="1"/>
</dbReference>
<evidence type="ECO:0000256" key="4">
    <source>
        <dbReference type="ARBA" id="ARBA00022676"/>
    </source>
</evidence>
<feature type="transmembrane region" description="Helical" evidence="11">
    <location>
        <begin position="12"/>
        <end position="29"/>
    </location>
</feature>
<organism evidence="12 13">
    <name type="scientific">Malassezia globosa (strain ATCC MYA-4612 / CBS 7966)</name>
    <name type="common">Dandruff-associated fungus</name>
    <dbReference type="NCBI Taxonomy" id="425265"/>
    <lineage>
        <taxon>Eukaryota</taxon>
        <taxon>Fungi</taxon>
        <taxon>Dikarya</taxon>
        <taxon>Basidiomycota</taxon>
        <taxon>Ustilaginomycotina</taxon>
        <taxon>Malasseziomycetes</taxon>
        <taxon>Malasseziales</taxon>
        <taxon>Malasseziaceae</taxon>
        <taxon>Malassezia</taxon>
    </lineage>
</organism>
<dbReference type="FunCoup" id="A8PTB3">
    <property type="interactions" value="334"/>
</dbReference>
<evidence type="ECO:0000256" key="2">
    <source>
        <dbReference type="ARBA" id="ARBA00004922"/>
    </source>
</evidence>
<dbReference type="InterPro" id="IPR004856">
    <property type="entry name" value="Glyco_trans_ALG6/ALG8"/>
</dbReference>
<feature type="transmembrane region" description="Helical" evidence="11">
    <location>
        <begin position="388"/>
        <end position="408"/>
    </location>
</feature>
<feature type="transmembrane region" description="Helical" evidence="11">
    <location>
        <begin position="191"/>
        <end position="208"/>
    </location>
</feature>
<feature type="transmembrane region" description="Helical" evidence="11">
    <location>
        <begin position="345"/>
        <end position="367"/>
    </location>
</feature>
<evidence type="ECO:0000256" key="1">
    <source>
        <dbReference type="ARBA" id="ARBA00004477"/>
    </source>
</evidence>
<dbReference type="GO" id="GO:0005789">
    <property type="term" value="C:endoplasmic reticulum membrane"/>
    <property type="evidence" value="ECO:0007669"/>
    <property type="project" value="UniProtKB-SubCell"/>
</dbReference>
<keyword evidence="13" id="KW-1185">Reference proteome</keyword>
<evidence type="ECO:0000313" key="12">
    <source>
        <dbReference type="EMBL" id="EDP45408.1"/>
    </source>
</evidence>
<keyword evidence="6 11" id="KW-0812">Transmembrane</keyword>
<feature type="transmembrane region" description="Helical" evidence="11">
    <location>
        <begin position="414"/>
        <end position="433"/>
    </location>
</feature>
<dbReference type="STRING" id="425265.A8PTB3"/>
<feature type="transmembrane region" description="Helical" evidence="11">
    <location>
        <begin position="229"/>
        <end position="246"/>
    </location>
</feature>
<feature type="transmembrane region" description="Helical" evidence="11">
    <location>
        <begin position="454"/>
        <end position="472"/>
    </location>
</feature>
<dbReference type="RefSeq" id="XP_001732622.1">
    <property type="nucleotide sequence ID" value="XM_001732570.1"/>
</dbReference>
<comment type="caution">
    <text evidence="12">The sequence shown here is derived from an EMBL/GenBank/DDBJ whole genome shotgun (WGS) entry which is preliminary data.</text>
</comment>
<comment type="catalytic activity">
    <reaction evidence="10">
        <text>an alpha-D-Glc-(1-&gt;3)-alpha-D-Man-(1-&gt;2)-alpha-D-Man-(1-&gt;2)-alpha-D-Man-(1-&gt;3)-[alpha-D-Man-(1-&gt;2)-alpha-D-Man-(1-&gt;3)-[alpha-D-Man-(1-&gt;2)-alpha-D-Man-(1-&gt;6)]-alpha-D-Man-(1-&gt;6)]-beta-D-Man-(1-&gt;4)-beta-D-GlcNAc-(1-&gt;4)-alpha-D-GlcNAc-diphospho-di-trans,poly-cis-dolichol + a di-trans,poly-cis-dolichyl beta-D-glucosyl phosphate = an alpha-D-Glc-(1-&gt;3)-alpha-D-Glc-(1-&gt;3)-alpha-D-Man-(1-&gt;2)-alpha-D-Man-(1-&gt;2)-alpha-D-Man-(1-&gt;3)-[alpha-D-Man-(1-&gt;2)-alpha-D-Man-(1-&gt;3)-[alpha-D-Man-(1-&gt;2)-alpha-D-Man-(1-&gt;6)]-alpha-D-Man-(1-&gt;6)]-beta-D-Man-(1-&gt;4)-beta-D-GlcNAc-(1-&gt;4)-alpha-D-GlcNAc-diphospho-di-trans,poly-cis-dolichol + a di-trans,poly-cis-dolichyl phosphate + H(+)</text>
        <dbReference type="Rhea" id="RHEA:31307"/>
        <dbReference type="Rhea" id="RHEA-COMP:19498"/>
        <dbReference type="Rhea" id="RHEA-COMP:19502"/>
        <dbReference type="Rhea" id="RHEA-COMP:19521"/>
        <dbReference type="Rhea" id="RHEA-COMP:19522"/>
        <dbReference type="ChEBI" id="CHEBI:15378"/>
        <dbReference type="ChEBI" id="CHEBI:57525"/>
        <dbReference type="ChEBI" id="CHEBI:57683"/>
        <dbReference type="ChEBI" id="CHEBI:132521"/>
        <dbReference type="ChEBI" id="CHEBI:132522"/>
        <dbReference type="EC" id="2.4.1.265"/>
    </reaction>
    <physiologicalReaction direction="left-to-right" evidence="10">
        <dbReference type="Rhea" id="RHEA:31308"/>
    </physiologicalReaction>
</comment>
<dbReference type="InParanoid" id="A8PTB3"/>
<dbReference type="VEuPathDB" id="FungiDB:MGL_0397"/>
<keyword evidence="8 11" id="KW-1133">Transmembrane helix</keyword>
<dbReference type="GO" id="GO:0006487">
    <property type="term" value="P:protein N-linked glycosylation"/>
    <property type="evidence" value="ECO:0007669"/>
    <property type="project" value="TreeGrafter"/>
</dbReference>
<dbReference type="KEGG" id="mgl:MGL_0397"/>
<name>A8PTB3_MALGO</name>
<keyword evidence="7 11" id="KW-0256">Endoplasmic reticulum</keyword>
<dbReference type="Proteomes" id="UP000008837">
    <property type="component" value="Unassembled WGS sequence"/>
</dbReference>
<feature type="transmembrane region" description="Helical" evidence="11">
    <location>
        <begin position="314"/>
        <end position="339"/>
    </location>
</feature>
<comment type="subcellular location">
    <subcellularLocation>
        <location evidence="1 11">Endoplasmic reticulum membrane</location>
        <topology evidence="1 11">Multi-pass membrane protein</topology>
    </subcellularLocation>
</comment>
<comment type="pathway">
    <text evidence="2 11">Protein modification; protein glycosylation.</text>
</comment>
<evidence type="ECO:0000256" key="7">
    <source>
        <dbReference type="ARBA" id="ARBA00022824"/>
    </source>
</evidence>
<keyword evidence="9 11" id="KW-0472">Membrane</keyword>
<dbReference type="PANTHER" id="PTHR12413">
    <property type="entry name" value="DOLICHYL GLYCOSYLTRANSFERASE"/>
    <property type="match status" value="1"/>
</dbReference>
<dbReference type="PANTHER" id="PTHR12413:SF2">
    <property type="entry name" value="DOLICHYL PYROPHOSPHATE GLC1MAN9GLCNAC2 ALPHA-1,3-GLUCOSYLTRANSFERASE-RELATED"/>
    <property type="match status" value="1"/>
</dbReference>
<evidence type="ECO:0000256" key="11">
    <source>
        <dbReference type="RuleBase" id="RU363110"/>
    </source>
</evidence>
<gene>
    <name evidence="12" type="ORF">MGL_0397</name>
</gene>
<evidence type="ECO:0000256" key="5">
    <source>
        <dbReference type="ARBA" id="ARBA00022679"/>
    </source>
</evidence>
<evidence type="ECO:0000256" key="3">
    <source>
        <dbReference type="ARBA" id="ARBA00008715"/>
    </source>
</evidence>
<comment type="similarity">
    <text evidence="3 11">Belongs to the ALG6/ALG8 glucosyltransferase family.</text>
</comment>
<dbReference type="OrthoDB" id="1689333at2759"/>
<evidence type="ECO:0000256" key="10">
    <source>
        <dbReference type="ARBA" id="ARBA00047346"/>
    </source>
</evidence>